<dbReference type="STRING" id="933852.A0A0C2XXY1"/>
<dbReference type="PROSITE" id="PS50065">
    <property type="entry name" value="HMG_COA_REDUCTASE_4"/>
    <property type="match status" value="1"/>
</dbReference>
<evidence type="ECO:0000256" key="7">
    <source>
        <dbReference type="ARBA" id="ARBA00023002"/>
    </source>
</evidence>
<dbReference type="PANTHER" id="PTHR10572">
    <property type="entry name" value="3-HYDROXY-3-METHYLGLUTARYL-COENZYME A REDUCTASE"/>
    <property type="match status" value="1"/>
</dbReference>
<feature type="transmembrane region" description="Helical" evidence="9">
    <location>
        <begin position="424"/>
        <end position="449"/>
    </location>
</feature>
<evidence type="ECO:0000256" key="1">
    <source>
        <dbReference type="ARBA" id="ARBA00004477"/>
    </source>
</evidence>
<comment type="similarity">
    <text evidence="2 9">Belongs to the HMG-CoA reductase family.</text>
</comment>
<dbReference type="PROSITE" id="PS50156">
    <property type="entry name" value="SSD"/>
    <property type="match status" value="1"/>
</dbReference>
<dbReference type="GO" id="GO:0005789">
    <property type="term" value="C:endoplasmic reticulum membrane"/>
    <property type="evidence" value="ECO:0007669"/>
    <property type="project" value="UniProtKB-SubCell"/>
</dbReference>
<name>A0A0C2XXY1_SERVB</name>
<dbReference type="Proteomes" id="UP000054097">
    <property type="component" value="Unassembled WGS sequence"/>
</dbReference>
<evidence type="ECO:0000256" key="6">
    <source>
        <dbReference type="ARBA" id="ARBA00022989"/>
    </source>
</evidence>
<evidence type="ECO:0000313" key="12">
    <source>
        <dbReference type="EMBL" id="KIM33717.1"/>
    </source>
</evidence>
<comment type="subcellular location">
    <subcellularLocation>
        <location evidence="1 9">Endoplasmic reticulum membrane</location>
        <topology evidence="1 9">Multi-pass membrane protein</topology>
    </subcellularLocation>
</comment>
<keyword evidence="3 9" id="KW-0812">Transmembrane</keyword>
<dbReference type="Gene3D" id="1.10.3270.10">
    <property type="entry name" value="HMGR, N-terminal domain"/>
    <property type="match status" value="1"/>
</dbReference>
<gene>
    <name evidence="12" type="ORF">M408DRAFT_13528</name>
</gene>
<dbReference type="PANTHER" id="PTHR10572:SF24">
    <property type="entry name" value="3-HYDROXY-3-METHYLGLUTARYL-COENZYME A REDUCTASE"/>
    <property type="match status" value="1"/>
</dbReference>
<evidence type="ECO:0000259" key="11">
    <source>
        <dbReference type="PROSITE" id="PS50156"/>
    </source>
</evidence>
<dbReference type="GO" id="GO:0006696">
    <property type="term" value="P:ergosterol biosynthetic process"/>
    <property type="evidence" value="ECO:0007669"/>
    <property type="project" value="TreeGrafter"/>
</dbReference>
<evidence type="ECO:0000313" key="13">
    <source>
        <dbReference type="Proteomes" id="UP000054097"/>
    </source>
</evidence>
<dbReference type="SUPFAM" id="SSF55035">
    <property type="entry name" value="NAD-binding domain of HMG-CoA reductase"/>
    <property type="match status" value="1"/>
</dbReference>
<feature type="region of interest" description="Disordered" evidence="10">
    <location>
        <begin position="1111"/>
        <end position="1140"/>
    </location>
</feature>
<sequence>MLVSYGLVQLGRRVSSYPIETIVSFFVLTTLAYFHVLSAIKHSQFLTPTHSPSNTPVYAAYSSSRQWSVSYSARLNPAVEIVQVQLSIPGEYPTLQSQITDALNSEKPYSSVCYNHNNSCLSSIRPETYTFAFDPKTNAAASFAQALAEKQLQAERDGTSFDLVKQYQSIADIQSGKWLAYAGRALVLRFWSLAKNADSADIVVVLLGYLLMHGTFVKLFLSFRKLGSNFWLAFCVLITSIFGFILALPIANYLQMTVDPIGLSEALPFLVITVGFDKPLQLARAVFHHPNFLLAAVPASQVVTDAISQCGSTVLRDYAIEIAVLCLGAYSNISGLKEFCALAALILAVDAVAMFTMYIAVLNVMVEVKRIRRTRLVTSAPSSPVGSKFPELSWKARILGQKGSDTPSTDSASNVQNPVTRLKVLLLIAFLLLHALNLTTTLTPATAIARSKNASGILRRASRESSRDYYPSTVNLSSSSLSPMLKKIAEDSSVANGELVVKIYAPTQVRVALPGEEELPSMDGSNNGAQRESADRLDSFMTSWTTLVSDPILSKWIIVALAVSVFLNGYLLRGLGSSSTLFQHQQDQLVVNLKKQTIADEVHRNQLKAEEASGLPTPVEKTKPRLTLSSSSATQPAPSPVTQSAPVVVGKLVIPEVASPVETEVAENTPPPRRSDDEPVRSMEECLQIFNSSPAGVRELNNEEIILLAQAGKIAAYALEKLLGDLERAVFIRRALISRASSTKTLEYSDIPMKDYDYSKVMGACCENVIGFMPLPLGIAGPLRIDGKLYPIPMATAEGTLVASTSRGCKALNAGGGVTTVLTQDAMTRGPVVEFPTVTETARAKRWLDSPQGATILRDAFDSTSRFARLQSLRCVMAGRTLYIRFATSTGDAMGMNMISKGVEKALSVMLEEFPHMSILALSGNYCTDKKPAAINWIEGRGKSVVAEAVIPGRVVTSVLKTTVADLCNLNLKKNLIGSAMAGSIGGFNAHASNILTAIFLATGQDPAQNVESSNCITLMEPTNGGEDLLMTCSMPSIEVGTVGGGTVLAPQGAVLEMLGIRGASNTSPGHNARKLARLICASVMAGELSLMSALAAGHLIRAHISLNRSAPPTPGGGHGGLPPLASRPETPAPFKMLPPTGSRAAAALVGGATASSVSGYFGKAPLPGSPLRSTIVDQDPPPPSKE</sequence>
<feature type="transmembrane region" description="Helical" evidence="9">
    <location>
        <begin position="230"/>
        <end position="251"/>
    </location>
</feature>
<reference evidence="13" key="2">
    <citation type="submission" date="2015-01" db="EMBL/GenBank/DDBJ databases">
        <title>Evolutionary Origins and Diversification of the Mycorrhizal Mutualists.</title>
        <authorList>
            <consortium name="DOE Joint Genome Institute"/>
            <consortium name="Mycorrhizal Genomics Consortium"/>
            <person name="Kohler A."/>
            <person name="Kuo A."/>
            <person name="Nagy L.G."/>
            <person name="Floudas D."/>
            <person name="Copeland A."/>
            <person name="Barry K.W."/>
            <person name="Cichocki N."/>
            <person name="Veneault-Fourrey C."/>
            <person name="LaButti K."/>
            <person name="Lindquist E.A."/>
            <person name="Lipzen A."/>
            <person name="Lundell T."/>
            <person name="Morin E."/>
            <person name="Murat C."/>
            <person name="Riley R."/>
            <person name="Ohm R."/>
            <person name="Sun H."/>
            <person name="Tunlid A."/>
            <person name="Henrissat B."/>
            <person name="Grigoriev I.V."/>
            <person name="Hibbett D.S."/>
            <person name="Martin F."/>
        </authorList>
    </citation>
    <scope>NUCLEOTIDE SEQUENCE [LARGE SCALE GENOMIC DNA]</scope>
    <source>
        <strain evidence="13">MAFF 305830</strain>
    </source>
</reference>
<dbReference type="InterPro" id="IPR023076">
    <property type="entry name" value="HMG_CoA_Rdtase_CS"/>
</dbReference>
<dbReference type="SUPFAM" id="SSF82866">
    <property type="entry name" value="Multidrug efflux transporter AcrB transmembrane domain"/>
    <property type="match status" value="1"/>
</dbReference>
<feature type="region of interest" description="Disordered" evidence="10">
    <location>
        <begin position="660"/>
        <end position="680"/>
    </location>
</feature>
<dbReference type="GO" id="GO:0015936">
    <property type="term" value="P:coenzyme A metabolic process"/>
    <property type="evidence" value="ECO:0007669"/>
    <property type="project" value="InterPro"/>
</dbReference>
<feature type="transmembrane region" description="Helical" evidence="9">
    <location>
        <begin position="200"/>
        <end position="221"/>
    </location>
</feature>
<reference evidence="12 13" key="1">
    <citation type="submission" date="2014-04" db="EMBL/GenBank/DDBJ databases">
        <authorList>
            <consortium name="DOE Joint Genome Institute"/>
            <person name="Kuo A."/>
            <person name="Zuccaro A."/>
            <person name="Kohler A."/>
            <person name="Nagy L.G."/>
            <person name="Floudas D."/>
            <person name="Copeland A."/>
            <person name="Barry K.W."/>
            <person name="Cichocki N."/>
            <person name="Veneault-Fourrey C."/>
            <person name="LaButti K."/>
            <person name="Lindquist E.A."/>
            <person name="Lipzen A."/>
            <person name="Lundell T."/>
            <person name="Morin E."/>
            <person name="Murat C."/>
            <person name="Sun H."/>
            <person name="Tunlid A."/>
            <person name="Henrissat B."/>
            <person name="Grigoriev I.V."/>
            <person name="Hibbett D.S."/>
            <person name="Martin F."/>
            <person name="Nordberg H.P."/>
            <person name="Cantor M.N."/>
            <person name="Hua S.X."/>
        </authorList>
    </citation>
    <scope>NUCLEOTIDE SEQUENCE [LARGE SCALE GENOMIC DNA]</scope>
    <source>
        <strain evidence="12 13">MAFF 305830</strain>
    </source>
</reference>
<dbReference type="InterPro" id="IPR053958">
    <property type="entry name" value="HMGCR/SNAP/NPC1-like_SSD"/>
</dbReference>
<dbReference type="Pfam" id="PF12349">
    <property type="entry name" value="Sterol-sensing"/>
    <property type="match status" value="1"/>
</dbReference>
<keyword evidence="13" id="KW-1185">Reference proteome</keyword>
<dbReference type="FunFam" id="3.30.70.420:FF:000001">
    <property type="entry name" value="3-hydroxy-3-methylglutaryl coenzyme A reductase"/>
    <property type="match status" value="1"/>
</dbReference>
<dbReference type="PRINTS" id="PR00071">
    <property type="entry name" value="HMGCOARDTASE"/>
</dbReference>
<dbReference type="InterPro" id="IPR004554">
    <property type="entry name" value="HMG_CoA_Rdtase_eu_arc"/>
</dbReference>
<protein>
    <recommendedName>
        <fullName evidence="9">3-hydroxy-3-methylglutaryl coenzyme A reductase</fullName>
        <shortName evidence="9">HMG-CoA reductase</shortName>
        <ecNumber evidence="9">1.1.1.34</ecNumber>
    </recommendedName>
</protein>
<dbReference type="GO" id="GO:0005778">
    <property type="term" value="C:peroxisomal membrane"/>
    <property type="evidence" value="ECO:0007669"/>
    <property type="project" value="TreeGrafter"/>
</dbReference>
<keyword evidence="4 9" id="KW-0256">Endoplasmic reticulum</keyword>
<comment type="catalytic activity">
    <reaction evidence="9">
        <text>(R)-mevalonate + 2 NADP(+) + CoA = (3S)-3-hydroxy-3-methylglutaryl-CoA + 2 NADPH + 2 H(+)</text>
        <dbReference type="Rhea" id="RHEA:15989"/>
        <dbReference type="ChEBI" id="CHEBI:15378"/>
        <dbReference type="ChEBI" id="CHEBI:36464"/>
        <dbReference type="ChEBI" id="CHEBI:43074"/>
        <dbReference type="ChEBI" id="CHEBI:57287"/>
        <dbReference type="ChEBI" id="CHEBI:57783"/>
        <dbReference type="ChEBI" id="CHEBI:58349"/>
        <dbReference type="EC" id="1.1.1.34"/>
    </reaction>
</comment>
<keyword evidence="8 9" id="KW-0472">Membrane</keyword>
<dbReference type="GO" id="GO:0004420">
    <property type="term" value="F:hydroxymethylglutaryl-CoA reductase (NADPH) activity"/>
    <property type="evidence" value="ECO:0007669"/>
    <property type="project" value="UniProtKB-EC"/>
</dbReference>
<feature type="compositionally biased region" description="Low complexity" evidence="10">
    <location>
        <begin position="626"/>
        <end position="636"/>
    </location>
</feature>
<dbReference type="PROSITE" id="PS00318">
    <property type="entry name" value="HMG_COA_REDUCTASE_2"/>
    <property type="match status" value="1"/>
</dbReference>
<evidence type="ECO:0000256" key="3">
    <source>
        <dbReference type="ARBA" id="ARBA00022692"/>
    </source>
</evidence>
<proteinExistence type="inferred from homology"/>
<dbReference type="InterPro" id="IPR023282">
    <property type="entry name" value="HMG_CoA_Rdtase_N"/>
</dbReference>
<comment type="pathway">
    <text evidence="9">Metabolic intermediate biosynthesis; (R)-mevalonate biosynthesis; (R)-mevalonate from acetyl-CoA: step 3/3.</text>
</comment>
<dbReference type="InterPro" id="IPR009029">
    <property type="entry name" value="HMG_CoA_Rdtase_sub-bd_dom_sf"/>
</dbReference>
<dbReference type="FunFam" id="3.90.770.10:FF:000001">
    <property type="entry name" value="3-hydroxy-3-methylglutaryl coenzyme A reductase"/>
    <property type="match status" value="1"/>
</dbReference>
<dbReference type="NCBIfam" id="TIGR00533">
    <property type="entry name" value="HMG_CoA_R_NADP"/>
    <property type="match status" value="1"/>
</dbReference>
<dbReference type="EC" id="1.1.1.34" evidence="9"/>
<feature type="region of interest" description="Disordered" evidence="10">
    <location>
        <begin position="605"/>
        <end position="643"/>
    </location>
</feature>
<organism evidence="12 13">
    <name type="scientific">Serendipita vermifera MAFF 305830</name>
    <dbReference type="NCBI Taxonomy" id="933852"/>
    <lineage>
        <taxon>Eukaryota</taxon>
        <taxon>Fungi</taxon>
        <taxon>Dikarya</taxon>
        <taxon>Basidiomycota</taxon>
        <taxon>Agaricomycotina</taxon>
        <taxon>Agaricomycetes</taxon>
        <taxon>Sebacinales</taxon>
        <taxon>Serendipitaceae</taxon>
        <taxon>Serendipita</taxon>
    </lineage>
</organism>
<keyword evidence="7 9" id="KW-0560">Oxidoreductase</keyword>
<dbReference type="HOGENOM" id="CLU_001734_1_1_1"/>
<dbReference type="OrthoDB" id="310654at2759"/>
<dbReference type="PROSITE" id="PS00066">
    <property type="entry name" value="HMG_COA_REDUCTASE_1"/>
    <property type="match status" value="1"/>
</dbReference>
<feature type="domain" description="SSD" evidence="11">
    <location>
        <begin position="201"/>
        <end position="364"/>
    </location>
</feature>
<evidence type="ECO:0000256" key="5">
    <source>
        <dbReference type="ARBA" id="ARBA00022857"/>
    </source>
</evidence>
<dbReference type="GO" id="GO:0008299">
    <property type="term" value="P:isoprenoid biosynthetic process"/>
    <property type="evidence" value="ECO:0007669"/>
    <property type="project" value="InterPro"/>
</dbReference>
<feature type="transmembrane region" description="Helical" evidence="9">
    <location>
        <begin position="341"/>
        <end position="366"/>
    </location>
</feature>
<evidence type="ECO:0000256" key="9">
    <source>
        <dbReference type="RuleBase" id="RU361219"/>
    </source>
</evidence>
<dbReference type="InterPro" id="IPR009023">
    <property type="entry name" value="HMG_CoA_Rdtase_NAD(P)-bd_sf"/>
</dbReference>
<dbReference type="Gene3D" id="3.30.70.420">
    <property type="entry name" value="Hydroxymethylglutaryl-CoA reductase, class I/II, NAD/NADP-binding domain"/>
    <property type="match status" value="1"/>
</dbReference>
<feature type="transmembrane region" description="Helical" evidence="9">
    <location>
        <begin position="22"/>
        <end position="40"/>
    </location>
</feature>
<evidence type="ECO:0000256" key="8">
    <source>
        <dbReference type="ARBA" id="ARBA00023136"/>
    </source>
</evidence>
<keyword evidence="5 9" id="KW-0521">NADP</keyword>
<evidence type="ECO:0000256" key="4">
    <source>
        <dbReference type="ARBA" id="ARBA00022824"/>
    </source>
</evidence>
<evidence type="ECO:0000256" key="2">
    <source>
        <dbReference type="ARBA" id="ARBA00007661"/>
    </source>
</evidence>
<accession>A0A0C2XXY1</accession>
<dbReference type="InterPro" id="IPR000731">
    <property type="entry name" value="SSD"/>
</dbReference>
<dbReference type="EMBL" id="KN824277">
    <property type="protein sequence ID" value="KIM33717.1"/>
    <property type="molecule type" value="Genomic_DNA"/>
</dbReference>
<dbReference type="SUPFAM" id="SSF56542">
    <property type="entry name" value="Substrate-binding domain of HMG-CoA reductase"/>
    <property type="match status" value="1"/>
</dbReference>
<dbReference type="Gene3D" id="3.90.770.10">
    <property type="entry name" value="3-hydroxy-3-methylglutaryl-coenzyme A Reductase, Chain A, domain 2"/>
    <property type="match status" value="1"/>
</dbReference>
<dbReference type="Pfam" id="PF00368">
    <property type="entry name" value="HMG-CoA_red"/>
    <property type="match status" value="1"/>
</dbReference>
<feature type="region of interest" description="Disordered" evidence="10">
    <location>
        <begin position="1164"/>
        <end position="1187"/>
    </location>
</feature>
<dbReference type="InterPro" id="IPR023074">
    <property type="entry name" value="HMG_CoA_Rdtase_cat_sf"/>
</dbReference>
<dbReference type="InterPro" id="IPR002202">
    <property type="entry name" value="HMG_CoA_Rdtase"/>
</dbReference>
<evidence type="ECO:0000256" key="10">
    <source>
        <dbReference type="SAM" id="MobiDB-lite"/>
    </source>
</evidence>
<dbReference type="CDD" id="cd00643">
    <property type="entry name" value="HMG-CoA_reductase_classI"/>
    <property type="match status" value="1"/>
</dbReference>
<dbReference type="FunFam" id="1.10.3270.10:FF:000001">
    <property type="entry name" value="3-hydroxy-3-methylglutaryl coenzyme A reductase"/>
    <property type="match status" value="1"/>
</dbReference>
<dbReference type="AlphaFoldDB" id="A0A0C2XXY1"/>
<dbReference type="UniPathway" id="UPA00058">
    <property type="reaction ID" value="UER00103"/>
</dbReference>
<keyword evidence="6 9" id="KW-1133">Transmembrane helix</keyword>